<dbReference type="PANTHER" id="PTHR43156">
    <property type="entry name" value="STAGE II SPORULATION PROTEIN E-RELATED"/>
    <property type="match status" value="1"/>
</dbReference>
<feature type="region of interest" description="Disordered" evidence="2">
    <location>
        <begin position="809"/>
        <end position="837"/>
    </location>
</feature>
<proteinExistence type="predicted"/>
<dbReference type="Pfam" id="PF01590">
    <property type="entry name" value="GAF"/>
    <property type="match status" value="2"/>
</dbReference>
<dbReference type="AlphaFoldDB" id="A0A5C8ZI83"/>
<feature type="compositionally biased region" description="Pro residues" evidence="2">
    <location>
        <begin position="26"/>
        <end position="36"/>
    </location>
</feature>
<accession>A0A5C8ZI83</accession>
<dbReference type="Pfam" id="PF13185">
    <property type="entry name" value="GAF_2"/>
    <property type="match status" value="1"/>
</dbReference>
<evidence type="ECO:0000256" key="1">
    <source>
        <dbReference type="ARBA" id="ARBA00022801"/>
    </source>
</evidence>
<name>A0A5C8ZI83_9ACTN</name>
<feature type="domain" description="GAF" evidence="3">
    <location>
        <begin position="409"/>
        <end position="560"/>
    </location>
</feature>
<feature type="region of interest" description="Disordered" evidence="2">
    <location>
        <begin position="1"/>
        <end position="42"/>
    </location>
</feature>
<evidence type="ECO:0000256" key="2">
    <source>
        <dbReference type="SAM" id="MobiDB-lite"/>
    </source>
</evidence>
<dbReference type="Proteomes" id="UP000321234">
    <property type="component" value="Unassembled WGS sequence"/>
</dbReference>
<dbReference type="Gene3D" id="3.30.450.40">
    <property type="match status" value="3"/>
</dbReference>
<dbReference type="EMBL" id="VKAC01000002">
    <property type="protein sequence ID" value="TXR57567.1"/>
    <property type="molecule type" value="Genomic_DNA"/>
</dbReference>
<dbReference type="GO" id="GO:0016791">
    <property type="term" value="F:phosphatase activity"/>
    <property type="evidence" value="ECO:0007669"/>
    <property type="project" value="TreeGrafter"/>
</dbReference>
<dbReference type="OrthoDB" id="319881at2"/>
<dbReference type="Pfam" id="PF07228">
    <property type="entry name" value="SpoIIE"/>
    <property type="match status" value="1"/>
</dbReference>
<reference evidence="5 6" key="1">
    <citation type="submission" date="2019-07" db="EMBL/GenBank/DDBJ databases">
        <title>Quadrisphaera sp. strain DD2A genome sequencing and assembly.</title>
        <authorList>
            <person name="Kim I."/>
        </authorList>
    </citation>
    <scope>NUCLEOTIDE SEQUENCE [LARGE SCALE GENOMIC DNA]</scope>
    <source>
        <strain evidence="5 6">DD2A</strain>
    </source>
</reference>
<gene>
    <name evidence="5" type="ORF">FMM08_04930</name>
</gene>
<evidence type="ECO:0000259" key="3">
    <source>
        <dbReference type="SMART" id="SM00065"/>
    </source>
</evidence>
<dbReference type="InterPro" id="IPR036457">
    <property type="entry name" value="PPM-type-like_dom_sf"/>
</dbReference>
<evidence type="ECO:0000313" key="5">
    <source>
        <dbReference type="EMBL" id="TXR57567.1"/>
    </source>
</evidence>
<dbReference type="SUPFAM" id="SSF55781">
    <property type="entry name" value="GAF domain-like"/>
    <property type="match status" value="3"/>
</dbReference>
<dbReference type="InterPro" id="IPR003018">
    <property type="entry name" value="GAF"/>
</dbReference>
<dbReference type="RefSeq" id="WP_147925206.1">
    <property type="nucleotide sequence ID" value="NZ_VKAC01000002.1"/>
</dbReference>
<sequence length="837" mass="87200">MEPRPGSATAQAAPPLSSQERAAPAPELPAAPPAEVPDPTAGDEVFDRYARLVTAVLGVPVGLVSLVSTTGQVFPGAVGLPEPWQQTRCTDLSHSFCQHVVATDTPLVVSDARQDQRLSGNLAITDIGVIAYAGFPLHDADGVAVGSLCAIDTTPRTWSAHDLAVLSDLAATASSELVLRRTVTEAAAARDSELAALAKVSATIESVGALGRIALSLSDAESVEELSVIMAEQGQAALGADGGAVAVPASGDPGTLVSYISTSLGEDTRAQYSHLPLDVQLPVTRAARTATRVLVPDLATARACSSAMEEVVRTTGCQAWASLPLLARGQLLGVLSVGWREAQDFGTDQLELLETYAGQCAQALQRLAAREAERASTQQARAAAAAERLSAQRQASLVAIAQALAGAERHEDVLAVLDAQGSALLGASGSGLCLTEPGGTHVRTLATASFDADLRAHVQRVPADFPMPIVHTATTGTAHYLEDLATTVAAFPGARDLYTAAGVQASVCVPLTDRSGLLGSMSMAFLEARTWDVQERELLEAFAAMTGQALARIASHAAEQTALAAAAGIAETLQRSMLTPPPEPDHLEVAVRYAAAADHAEVGGDWYDAFVTAEGLTSLVIGDVTGHDMAAAAVMGQLRNLVRGIAFTLDHSPARVLAAVDRAAAGLGIDTVATAVLAQVEQSPEHRAAGTRLLRWSNAGHVPPLLIEADGTTRYLEPPSDLVLGWDPMTQRHDHEVVLAPGMTVLLYTDGLIERRGVSLDRGMAWLAQAAAELAGGSTEELCESLVALVGDHLDDDVALLALRAHREDAPRPRAAGPARVPDGLERARRAARRDRL</sequence>
<evidence type="ECO:0000313" key="6">
    <source>
        <dbReference type="Proteomes" id="UP000321234"/>
    </source>
</evidence>
<dbReference type="SMART" id="SM00331">
    <property type="entry name" value="PP2C_SIG"/>
    <property type="match status" value="1"/>
</dbReference>
<dbReference type="InterPro" id="IPR029016">
    <property type="entry name" value="GAF-like_dom_sf"/>
</dbReference>
<protein>
    <submittedName>
        <fullName evidence="5">SpoIIE family protein phosphatase</fullName>
    </submittedName>
</protein>
<keyword evidence="6" id="KW-1185">Reference proteome</keyword>
<feature type="compositionally biased region" description="Low complexity" evidence="2">
    <location>
        <begin position="813"/>
        <end position="822"/>
    </location>
</feature>
<organism evidence="5 6">
    <name type="scientific">Quadrisphaera setariae</name>
    <dbReference type="NCBI Taxonomy" id="2593304"/>
    <lineage>
        <taxon>Bacteria</taxon>
        <taxon>Bacillati</taxon>
        <taxon>Actinomycetota</taxon>
        <taxon>Actinomycetes</taxon>
        <taxon>Kineosporiales</taxon>
        <taxon>Kineosporiaceae</taxon>
        <taxon>Quadrisphaera</taxon>
    </lineage>
</organism>
<dbReference type="InterPro" id="IPR052016">
    <property type="entry name" value="Bact_Sigma-Reg"/>
</dbReference>
<feature type="domain" description="GAF" evidence="3">
    <location>
        <begin position="41"/>
        <end position="187"/>
    </location>
</feature>
<dbReference type="PANTHER" id="PTHR43156:SF2">
    <property type="entry name" value="STAGE II SPORULATION PROTEIN E"/>
    <property type="match status" value="1"/>
</dbReference>
<dbReference type="SMART" id="SM00065">
    <property type="entry name" value="GAF"/>
    <property type="match status" value="3"/>
</dbReference>
<dbReference type="Gene3D" id="3.60.40.10">
    <property type="entry name" value="PPM-type phosphatase domain"/>
    <property type="match status" value="1"/>
</dbReference>
<comment type="caution">
    <text evidence="5">The sequence shown here is derived from an EMBL/GenBank/DDBJ whole genome shotgun (WGS) entry which is preliminary data.</text>
</comment>
<feature type="domain" description="PPM-type phosphatase" evidence="4">
    <location>
        <begin position="587"/>
        <end position="805"/>
    </location>
</feature>
<dbReference type="SUPFAM" id="SSF81606">
    <property type="entry name" value="PP2C-like"/>
    <property type="match status" value="1"/>
</dbReference>
<feature type="domain" description="GAF" evidence="3">
    <location>
        <begin position="222"/>
        <end position="374"/>
    </location>
</feature>
<keyword evidence="1" id="KW-0378">Hydrolase</keyword>
<dbReference type="InterPro" id="IPR001932">
    <property type="entry name" value="PPM-type_phosphatase-like_dom"/>
</dbReference>
<evidence type="ECO:0000259" key="4">
    <source>
        <dbReference type="SMART" id="SM00331"/>
    </source>
</evidence>